<evidence type="ECO:0000256" key="3">
    <source>
        <dbReference type="ARBA" id="ARBA00011989"/>
    </source>
</evidence>
<dbReference type="Gene3D" id="3.90.25.10">
    <property type="entry name" value="UDP-galactose 4-epimerase, domain 1"/>
    <property type="match status" value="1"/>
</dbReference>
<dbReference type="Gene3D" id="3.40.50.720">
    <property type="entry name" value="NAD(P)-binding Rossmann-like Domain"/>
    <property type="match status" value="1"/>
</dbReference>
<dbReference type="NCBIfam" id="TIGR01472">
    <property type="entry name" value="gmd"/>
    <property type="match status" value="1"/>
</dbReference>
<evidence type="ECO:0000256" key="1">
    <source>
        <dbReference type="ARBA" id="ARBA00001937"/>
    </source>
</evidence>
<comment type="catalytic activity">
    <reaction evidence="5">
        <text>GDP-alpha-D-mannose = GDP-4-dehydro-alpha-D-rhamnose + H2O</text>
        <dbReference type="Rhea" id="RHEA:23820"/>
        <dbReference type="ChEBI" id="CHEBI:15377"/>
        <dbReference type="ChEBI" id="CHEBI:57527"/>
        <dbReference type="ChEBI" id="CHEBI:57964"/>
        <dbReference type="EC" id="4.2.1.47"/>
    </reaction>
</comment>
<dbReference type="Proteomes" id="UP001379945">
    <property type="component" value="Unassembled WGS sequence"/>
</dbReference>
<dbReference type="PANTHER" id="PTHR43715:SF1">
    <property type="entry name" value="GDP-MANNOSE 4,6 DEHYDRATASE"/>
    <property type="match status" value="1"/>
</dbReference>
<dbReference type="EC" id="4.2.1.47" evidence="3 5"/>
<evidence type="ECO:0000256" key="5">
    <source>
        <dbReference type="HAMAP-Rule" id="MF_00955"/>
    </source>
</evidence>
<dbReference type="InterPro" id="IPR006368">
    <property type="entry name" value="GDP_Man_deHydtase"/>
</dbReference>
<dbReference type="InterPro" id="IPR016040">
    <property type="entry name" value="NAD(P)-bd_dom"/>
</dbReference>
<reference evidence="7 8" key="1">
    <citation type="submission" date="2024-04" db="EMBL/GenBank/DDBJ databases">
        <title>Novel species of the genus Ideonella isolated from streams.</title>
        <authorList>
            <person name="Lu H."/>
        </authorList>
    </citation>
    <scope>NUCLEOTIDE SEQUENCE [LARGE SCALE GENOMIC DNA]</scope>
    <source>
        <strain evidence="7 8">LYT19W</strain>
    </source>
</reference>
<keyword evidence="8" id="KW-1185">Reference proteome</keyword>
<dbReference type="EMBL" id="JBBUTI010000001">
    <property type="protein sequence ID" value="MEK8045017.1"/>
    <property type="molecule type" value="Genomic_DNA"/>
</dbReference>
<evidence type="ECO:0000259" key="6">
    <source>
        <dbReference type="Pfam" id="PF16363"/>
    </source>
</evidence>
<dbReference type="InterPro" id="IPR036291">
    <property type="entry name" value="NAD(P)-bd_dom_sf"/>
</dbReference>
<comment type="caution">
    <text evidence="7">The sequence shown here is derived from an EMBL/GenBank/DDBJ whole genome shotgun (WGS) entry which is preliminary data.</text>
</comment>
<evidence type="ECO:0000256" key="4">
    <source>
        <dbReference type="ARBA" id="ARBA00023239"/>
    </source>
</evidence>
<dbReference type="GO" id="GO:0008446">
    <property type="term" value="F:GDP-mannose 4,6-dehydratase activity"/>
    <property type="evidence" value="ECO:0007669"/>
    <property type="project" value="UniProtKB-EC"/>
</dbReference>
<feature type="domain" description="NAD(P)-binding" evidence="6">
    <location>
        <begin position="11"/>
        <end position="354"/>
    </location>
</feature>
<protein>
    <recommendedName>
        <fullName evidence="3 5">GDP-mannose 4,6-dehydratase</fullName>
        <ecNumber evidence="3 5">4.2.1.47</ecNumber>
    </recommendedName>
    <alternativeName>
        <fullName evidence="5">GDP-D-mannose dehydratase</fullName>
    </alternativeName>
</protein>
<dbReference type="RefSeq" id="WP_341397169.1">
    <property type="nucleotide sequence ID" value="NZ_JBBUTI010000001.1"/>
</dbReference>
<accession>A0ABU9C322</accession>
<keyword evidence="5" id="KW-0521">NADP</keyword>
<comment type="caution">
    <text evidence="5">Lacks conserved residue(s) required for the propagation of feature annotation.</text>
</comment>
<evidence type="ECO:0000313" key="7">
    <source>
        <dbReference type="EMBL" id="MEK8045017.1"/>
    </source>
</evidence>
<dbReference type="SUPFAM" id="SSF51735">
    <property type="entry name" value="NAD(P)-binding Rossmann-fold domains"/>
    <property type="match status" value="1"/>
</dbReference>
<gene>
    <name evidence="5 7" type="primary">gmd</name>
    <name evidence="7" type="ORF">AACH00_01505</name>
</gene>
<sequence>MIVKNLNKIALITGVTGQDGAYLAEFLLKKGYEVHGIKRRSSLFNTDRIDHLYEDPHVDGRRFILHYGDLTDSTSLTRIIQKVQPDEIYNLAAQSHVAVSFEEPEYTANADGIGALRILEAIRILGLTKKTRFYQASTSELYGLVQEIPQKETTPFYPRSPYAVAKLYAYWITVNYREAYGMYACNGVLFNHESPLRGETFVTRKITRAISRIALGMQDCLYLGNLSALRDWGHARDYIEMQWLMLQQEQAEDFVIATGVQYSVRQFVDFAARELGIELTFGGEGDAEIGTVRAVHPVDGVIKAQCKVGEVIVRVDPRYYRPTEVETLLGDPTKAREKLGWTPRTTLPELVREMVEADYNTARKDHLVKQAGFQAFDHHE</sequence>
<comment type="similarity">
    <text evidence="2 5">Belongs to the NAD(P)-dependent epimerase/dehydratase family. GDP-mannose 4,6-dehydratase subfamily.</text>
</comment>
<dbReference type="Pfam" id="PF16363">
    <property type="entry name" value="GDP_Man_Dehyd"/>
    <property type="match status" value="1"/>
</dbReference>
<proteinExistence type="inferred from homology"/>
<keyword evidence="4 5" id="KW-0456">Lyase</keyword>
<name>A0ABU9C322_9BURK</name>
<evidence type="ECO:0000256" key="2">
    <source>
        <dbReference type="ARBA" id="ARBA00009263"/>
    </source>
</evidence>
<comment type="cofactor">
    <cofactor evidence="1 5">
        <name>NADP(+)</name>
        <dbReference type="ChEBI" id="CHEBI:58349"/>
    </cofactor>
</comment>
<organism evidence="7 8">
    <name type="scientific">Ideonella margarita</name>
    <dbReference type="NCBI Taxonomy" id="2984191"/>
    <lineage>
        <taxon>Bacteria</taxon>
        <taxon>Pseudomonadati</taxon>
        <taxon>Pseudomonadota</taxon>
        <taxon>Betaproteobacteria</taxon>
        <taxon>Burkholderiales</taxon>
        <taxon>Sphaerotilaceae</taxon>
        <taxon>Ideonella</taxon>
    </lineage>
</organism>
<dbReference type="CDD" id="cd05260">
    <property type="entry name" value="GDP_MD_SDR_e"/>
    <property type="match status" value="1"/>
</dbReference>
<evidence type="ECO:0000313" key="8">
    <source>
        <dbReference type="Proteomes" id="UP001379945"/>
    </source>
</evidence>
<comment type="function">
    <text evidence="5">Catalyzes the conversion of GDP-D-mannose to GDP-4-dehydro-6-deoxy-D-mannose.</text>
</comment>
<dbReference type="HAMAP" id="MF_00955">
    <property type="entry name" value="GDP_Man_dehydratase"/>
    <property type="match status" value="1"/>
</dbReference>
<dbReference type="PANTHER" id="PTHR43715">
    <property type="entry name" value="GDP-MANNOSE 4,6-DEHYDRATASE"/>
    <property type="match status" value="1"/>
</dbReference>